<reference evidence="2 3" key="1">
    <citation type="submission" date="2006-04" db="EMBL/GenBank/DDBJ databases">
        <authorList>
            <person name="Nierman W.C."/>
        </authorList>
    </citation>
    <scope>NUCLEOTIDE SEQUENCE [LARGE SCALE GENOMIC DNA]</scope>
    <source>
        <strain evidence="2 3">DW4/3-1</strain>
    </source>
</reference>
<comment type="caution">
    <text evidence="2">The sequence shown here is derived from an EMBL/GenBank/DDBJ whole genome shotgun (WGS) entry which is preliminary data.</text>
</comment>
<feature type="region of interest" description="Disordered" evidence="1">
    <location>
        <begin position="82"/>
        <end position="103"/>
    </location>
</feature>
<name>Q09CG6_STIAD</name>
<evidence type="ECO:0000313" key="2">
    <source>
        <dbReference type="EMBL" id="EAU69459.1"/>
    </source>
</evidence>
<proteinExistence type="predicted"/>
<dbReference type="EMBL" id="AAMD01000006">
    <property type="protein sequence ID" value="EAU69459.1"/>
    <property type="molecule type" value="Genomic_DNA"/>
</dbReference>
<gene>
    <name evidence="2" type="ORF">STIAU_3671</name>
</gene>
<feature type="region of interest" description="Disordered" evidence="1">
    <location>
        <begin position="406"/>
        <end position="427"/>
    </location>
</feature>
<organism evidence="2 3">
    <name type="scientific">Stigmatella aurantiaca (strain DW4/3-1)</name>
    <dbReference type="NCBI Taxonomy" id="378806"/>
    <lineage>
        <taxon>Bacteria</taxon>
        <taxon>Pseudomonadati</taxon>
        <taxon>Myxococcota</taxon>
        <taxon>Myxococcia</taxon>
        <taxon>Myxococcales</taxon>
        <taxon>Cystobacterineae</taxon>
        <taxon>Archangiaceae</taxon>
        <taxon>Stigmatella</taxon>
    </lineage>
</organism>
<dbReference type="Proteomes" id="UP000032702">
    <property type="component" value="Unassembled WGS sequence"/>
</dbReference>
<evidence type="ECO:0000256" key="1">
    <source>
        <dbReference type="SAM" id="MobiDB-lite"/>
    </source>
</evidence>
<evidence type="ECO:0000313" key="3">
    <source>
        <dbReference type="Proteomes" id="UP000032702"/>
    </source>
</evidence>
<sequence length="726" mass="78391">MQQSRAAQGAIRGHRGFELPDPGNDAAEGLLGGGAEVIQQRGELIALEGGLDLPGEQPGQPRHVVAQGAVTVRLEPAHQLPLEPFHMPPRRGDTQPSRGLGNEPGLVPERLHQQLLRLEEGLGQAHQQAVARTHLLIERLLQLVARPLSRQESRPHGRAPRAAQHVHTGDGMQLHVPAGGHAANGVLRAGAIGDDGLGGLGLEVLHRHDEGLKEVRVSRAPHRPALVQVQAQAEASPLLAVRGHRHMEEEALLGHLEKGAHALQRVLEIARVLQLGRSISEGVLARHALGGLVGRGVIHHAQLLEVLAQRVKHGQRGPVLVQVAHVQAEQPHRIPPGEAGLEVKQQPVAAIRQAHHFRAPHGDGQDAQVAAGAEAPRPPMRGGEPKLRPPGEHQRLRHLLRGQRLHQGHRGERLQQEVEEGGKQAQPGRAQVVLRGQAGLHREEGHGLDEAPHMRILPVQRHMGVRLQEALPEAFQRIQLAQVVLVDPVRGVAHRPLPQLHERAADRGQRALEFREARGLQAELALGGHLGHGGGQLRLRLPGHLQGHALHLVLTRRGRQAGLHAREVQLRAGLHAHLGVGGQLRVRGGALGELGLGGERHVLGALQLERGLTGPARSVLRLEGERPGGVHGEVLTGDGDAVLLLDDGARLRRACHRDGDALAVHHHRLRDLGVGILHLYGDAFLLVQFNGADKLAHGFSPPRWGTAGPPPSRWLFFDLDEQRALV</sequence>
<protein>
    <submittedName>
        <fullName evidence="2">Uncharacterized protein</fullName>
    </submittedName>
</protein>
<feature type="compositionally biased region" description="Low complexity" evidence="1">
    <location>
        <begin position="365"/>
        <end position="375"/>
    </location>
</feature>
<feature type="compositionally biased region" description="Basic and acidic residues" evidence="1">
    <location>
        <begin position="409"/>
        <end position="422"/>
    </location>
</feature>
<dbReference type="AlphaFoldDB" id="Q09CG6"/>
<feature type="region of interest" description="Disordered" evidence="1">
    <location>
        <begin position="359"/>
        <end position="390"/>
    </location>
</feature>
<accession>Q09CG6</accession>
<feature type="region of interest" description="Disordered" evidence="1">
    <location>
        <begin position="1"/>
        <end position="28"/>
    </location>
</feature>